<reference evidence="3 4" key="1">
    <citation type="submission" date="2024-09" db="EMBL/GenBank/DDBJ databases">
        <authorList>
            <person name="Sun Q."/>
            <person name="Mori K."/>
        </authorList>
    </citation>
    <scope>NUCLEOTIDE SEQUENCE [LARGE SCALE GENOMIC DNA]</scope>
    <source>
        <strain evidence="3 4">TBRC 1432</strain>
    </source>
</reference>
<dbReference type="InterPro" id="IPR049874">
    <property type="entry name" value="ROK_cs"/>
</dbReference>
<evidence type="ECO:0000259" key="2">
    <source>
        <dbReference type="Pfam" id="PF08279"/>
    </source>
</evidence>
<dbReference type="Proteomes" id="UP001589810">
    <property type="component" value="Unassembled WGS sequence"/>
</dbReference>
<dbReference type="EMBL" id="JBHLUD010000004">
    <property type="protein sequence ID" value="MFC0542787.1"/>
    <property type="molecule type" value="Genomic_DNA"/>
</dbReference>
<dbReference type="InterPro" id="IPR011991">
    <property type="entry name" value="ArsR-like_HTH"/>
</dbReference>
<gene>
    <name evidence="3" type="ORF">ACFFH7_14920</name>
</gene>
<dbReference type="Gene3D" id="1.10.10.10">
    <property type="entry name" value="Winged helix-like DNA-binding domain superfamily/Winged helix DNA-binding domain"/>
    <property type="match status" value="1"/>
</dbReference>
<dbReference type="RefSeq" id="WP_379794025.1">
    <property type="nucleotide sequence ID" value="NZ_JBHLUD010000004.1"/>
</dbReference>
<dbReference type="InterPro" id="IPR043129">
    <property type="entry name" value="ATPase_NBD"/>
</dbReference>
<dbReference type="InterPro" id="IPR036390">
    <property type="entry name" value="WH_DNA-bd_sf"/>
</dbReference>
<dbReference type="SUPFAM" id="SSF46785">
    <property type="entry name" value="Winged helix' DNA-binding domain"/>
    <property type="match status" value="1"/>
</dbReference>
<organism evidence="3 4">
    <name type="scientific">Kutzneria chonburiensis</name>
    <dbReference type="NCBI Taxonomy" id="1483604"/>
    <lineage>
        <taxon>Bacteria</taxon>
        <taxon>Bacillati</taxon>
        <taxon>Actinomycetota</taxon>
        <taxon>Actinomycetes</taxon>
        <taxon>Pseudonocardiales</taxon>
        <taxon>Pseudonocardiaceae</taxon>
        <taxon>Kutzneria</taxon>
    </lineage>
</organism>
<accession>A0ABV6MRR5</accession>
<dbReference type="Pfam" id="PF08279">
    <property type="entry name" value="HTH_11"/>
    <property type="match status" value="1"/>
</dbReference>
<proteinExistence type="inferred from homology"/>
<dbReference type="SUPFAM" id="SSF53067">
    <property type="entry name" value="Actin-like ATPase domain"/>
    <property type="match status" value="1"/>
</dbReference>
<dbReference type="InterPro" id="IPR000600">
    <property type="entry name" value="ROK"/>
</dbReference>
<dbReference type="Gene3D" id="3.30.420.40">
    <property type="match status" value="2"/>
</dbReference>
<dbReference type="CDD" id="cd24076">
    <property type="entry name" value="ASKHA_ATPase_ROK_BsXylR-like"/>
    <property type="match status" value="1"/>
</dbReference>
<dbReference type="PANTHER" id="PTHR18964">
    <property type="entry name" value="ROK (REPRESSOR, ORF, KINASE) FAMILY"/>
    <property type="match status" value="1"/>
</dbReference>
<feature type="domain" description="Helix-turn-helix type 11" evidence="2">
    <location>
        <begin position="13"/>
        <end position="58"/>
    </location>
</feature>
<comment type="caution">
    <text evidence="3">The sequence shown here is derived from an EMBL/GenBank/DDBJ whole genome shotgun (WGS) entry which is preliminary data.</text>
</comment>
<dbReference type="InterPro" id="IPR036388">
    <property type="entry name" value="WH-like_DNA-bd_sf"/>
</dbReference>
<protein>
    <submittedName>
        <fullName evidence="3">ROK family protein</fullName>
    </submittedName>
</protein>
<evidence type="ECO:0000256" key="1">
    <source>
        <dbReference type="ARBA" id="ARBA00006479"/>
    </source>
</evidence>
<evidence type="ECO:0000313" key="3">
    <source>
        <dbReference type="EMBL" id="MFC0542787.1"/>
    </source>
</evidence>
<comment type="similarity">
    <text evidence="1">Belongs to the ROK (NagC/XylR) family.</text>
</comment>
<evidence type="ECO:0000313" key="4">
    <source>
        <dbReference type="Proteomes" id="UP001589810"/>
    </source>
</evidence>
<dbReference type="CDD" id="cd00090">
    <property type="entry name" value="HTH_ARSR"/>
    <property type="match status" value="1"/>
</dbReference>
<sequence length="406" mass="41737">MHREIPAARPGNRERVVELLRTRGALSRADIARLLDVSRATVSNVVAVLQAAGLLVESGSTGSGAQQRRGRPGSLLTLNPSAGAVVGIDFGHTHVRVIVADLAHTVLAEHVRTLERDHDARDALRMASVLAREALAAADVAQGKVIGVGAGLPGPINTRTGAIGSSSIGPSWVGLRPADELGTLLGLPVIVDNVGNLGALAEVTWGAGRGAQVAVYIKLDAGVGAGFVLGGRLYRGACGTAAEFGHMTIDPAGPICRCGNRGCLETFVSVPALLDQLGSRHDGARTAQDMVRSALDGDRAGVRVLADAGQRIGAAVAIICNLVNPDRVIIGGELSAAYDILVPSLRTALERDALPFASAQVTVCRGQLGDRAVALGSVAAVLHSTSGFLRRSRPDGPGAEQNAAMR</sequence>
<dbReference type="PROSITE" id="PS01125">
    <property type="entry name" value="ROK"/>
    <property type="match status" value="1"/>
</dbReference>
<dbReference type="PANTHER" id="PTHR18964:SF173">
    <property type="entry name" value="GLUCOKINASE"/>
    <property type="match status" value="1"/>
</dbReference>
<dbReference type="Pfam" id="PF00480">
    <property type="entry name" value="ROK"/>
    <property type="match status" value="1"/>
</dbReference>
<keyword evidence="4" id="KW-1185">Reference proteome</keyword>
<name>A0ABV6MRR5_9PSEU</name>
<dbReference type="InterPro" id="IPR013196">
    <property type="entry name" value="HTH_11"/>
</dbReference>